<feature type="region of interest" description="Disordered" evidence="14">
    <location>
        <begin position="488"/>
        <end position="508"/>
    </location>
</feature>
<feature type="domain" description="CUT" evidence="16">
    <location>
        <begin position="822"/>
        <end position="909"/>
    </location>
</feature>
<dbReference type="PROSITE" id="PS51042">
    <property type="entry name" value="CUT"/>
    <property type="match status" value="3"/>
</dbReference>
<sequence length="1525" mass="171700">MFFDGERVGEDRKVQGRERKLQREFTKKGKQLQESHLGISKELKEAELKVEDLQSALETAQSELFDLKSTYNEETHTKSNEMEIILNDLERTNQRVILAEKDVSTVKERLEAIKNSLQLAEQIQKTPDMEKAVKVLSRSTLEVELAAKEKEISQLADDIQSLQSTVNNLKQTSASQISHLQERLVEKNRIIHELEEKLTNQKDYDEIKKELSILKSLEFPNHVSAEEDHDSIASEPESISKSTDVHVMEQKKISQPKATLLKVTNPELSGTLSPLENTLPPPLQTVETFGSLLGKEIVSTYTNILKKEDHGSSSPVTTSSTDGCLPITHPPQNGTKSSELPKSKGFSCDHVTLDKLQECLSQCMEKYANETLNTLNISRCVRELLSMHNIGQRLFAKFVLGLSQGTVSELLSKPKPWEKLTEKGKDSFRKMHAWASDDNCIYMLKALVPKKGLLTGKLSHGKAISTSLAAKPTSKEYTNNKNLRSKCQDVTQPQSKDYGLPSNKQDDPGAEERIAQILNEAQTAMLNSKNKNRMSPLHNGSTEYSPRNIGGVVRSEEEGKRDEGGNIEVEGRENQTLHSSSNNYKDYFNSTSLRRSRKFDTDDIPQEMVAKIYQEELAKLMGQRVQECFRLPNDQYERTQEEIRHALRIYHKELSHLSQILPLGTSDLARLGSSSALVNSAVLTPLTSIHHPISLASSYPRQEVPIDATLQSRNIQKRGSCSEVESVRHHGSAFSLVQPKTEAGNSPAPVTISNHCNSTLLPPTSIMSLTEMPNSGEDLSSSASPLQQMQSITNSLLTQSSLTTVSTTPQRPTKAILPPITQQQFDLYNNLNTEEIVKNVKEQLSQYSISQRLFGENVLGLSQGSVSDLLARPKPWHMLTQKGREPFIRMKIFLEDENAVHKLVASQYKIPPEKLMRTIGFGGPSSSPASMKLPQPSTEPAIVPNQLDRSQTPLNSNFAPPADLQQSATSTPEYLASISKTTSVLSCNVSTTQSMPISSRKLHHSSQSMMYLHPTVYEMAALTTDIDTQGITSKIKDTLMAQNIGQKIFGEVVLGLSQGSVSELLSKPKPWHMLSIKGREPFIRMQLWLNDPLNIERLQVIKNQRREANKRKRNNIDTDVHQSPHNNHLFSYDLPPPSPYLSTKKPRILFSDEQKEALRLAFTLDPYPSTSTLEFLSSELDLPVRTITNWFHNHRMRLKQQPLITPDDHRSNDSGTHIISSGAKDNTNFDPVQFRMMLDHRLAELARDKRSGKVKKMYSTYQNTSPLSAQNDDSGTLDLSMSSQHFPRRSNNTFGFHCTSESAGTDEHSNSEQNEDSSYSLERGLSESSDRESLDDQPTSLSPNSVFQEQEDFKQMTIAPASSSNRRKPAMPQWVDPGLEISPESDLCSENEDNDEEESQNVKDKEIINGVCVLQTGNLGLHVPKEHTVRIEPTPVPDGQVLNYRDKEHLNKDKVTDFSSEELMISEKEEFKRSIKTDRKYNIERLERCLKDQVENWDVDEEEREEHKNNSKANSKDDQKKEEGW</sequence>
<feature type="compositionally biased region" description="Polar residues" evidence="14">
    <location>
        <begin position="1259"/>
        <end position="1303"/>
    </location>
</feature>
<evidence type="ECO:0000256" key="4">
    <source>
        <dbReference type="ARBA" id="ARBA00023015"/>
    </source>
</evidence>
<feature type="region of interest" description="Disordered" evidence="14">
    <location>
        <begin position="308"/>
        <end position="341"/>
    </location>
</feature>
<keyword evidence="5 13" id="KW-0175">Coiled coil</keyword>
<feature type="coiled-coil region" evidence="13">
    <location>
        <begin position="36"/>
        <end position="70"/>
    </location>
</feature>
<organism evidence="17 18">
    <name type="scientific">Limulus polyphemus</name>
    <name type="common">Atlantic horseshoe crab</name>
    <dbReference type="NCBI Taxonomy" id="6850"/>
    <lineage>
        <taxon>Eukaryota</taxon>
        <taxon>Metazoa</taxon>
        <taxon>Ecdysozoa</taxon>
        <taxon>Arthropoda</taxon>
        <taxon>Chelicerata</taxon>
        <taxon>Merostomata</taxon>
        <taxon>Xiphosura</taxon>
        <taxon>Limulidae</taxon>
        <taxon>Limulus</taxon>
    </lineage>
</organism>
<feature type="compositionally biased region" description="Polar residues" evidence="14">
    <location>
        <begin position="312"/>
        <end position="322"/>
    </location>
</feature>
<dbReference type="PROSITE" id="PS00027">
    <property type="entry name" value="HOMEOBOX_1"/>
    <property type="match status" value="1"/>
</dbReference>
<dbReference type="PANTHER" id="PTHR14043:SF2">
    <property type="entry name" value="HOMEOBOX PROTEIN CUT"/>
    <property type="match status" value="1"/>
</dbReference>
<protein>
    <recommendedName>
        <fullName evidence="12">Homeobox protein cut-like</fullName>
    </recommendedName>
</protein>
<accession>A0ABM1SCF7</accession>
<feature type="domain" description="CUT" evidence="16">
    <location>
        <begin position="1017"/>
        <end position="1104"/>
    </location>
</feature>
<feature type="compositionally biased region" description="Basic and acidic residues" evidence="14">
    <location>
        <begin position="1505"/>
        <end position="1525"/>
    </location>
</feature>
<gene>
    <name evidence="18" type="primary">LOC106459171</name>
</gene>
<name>A0ABM1SCF7_LIMPO</name>
<evidence type="ECO:0000256" key="3">
    <source>
        <dbReference type="ARBA" id="ARBA00022737"/>
    </source>
</evidence>
<evidence type="ECO:0000259" key="15">
    <source>
        <dbReference type="PROSITE" id="PS50071"/>
    </source>
</evidence>
<evidence type="ECO:0000313" key="18">
    <source>
        <dbReference type="RefSeq" id="XP_022241312.1"/>
    </source>
</evidence>
<dbReference type="Gene3D" id="1.10.260.40">
    <property type="entry name" value="lambda repressor-like DNA-binding domains"/>
    <property type="match status" value="3"/>
</dbReference>
<evidence type="ECO:0000256" key="1">
    <source>
        <dbReference type="ARBA" id="ARBA00004123"/>
    </source>
</evidence>
<dbReference type="GeneID" id="106459171"/>
<evidence type="ECO:0000256" key="2">
    <source>
        <dbReference type="ARBA" id="ARBA00008190"/>
    </source>
</evidence>
<feature type="compositionally biased region" description="Polar residues" evidence="14">
    <location>
        <begin position="1337"/>
        <end position="1348"/>
    </location>
</feature>
<dbReference type="PANTHER" id="PTHR14043">
    <property type="entry name" value="CCAAT DISPLACEMENT PROTEIN-RELATED"/>
    <property type="match status" value="1"/>
</dbReference>
<proteinExistence type="inferred from homology"/>
<keyword evidence="17" id="KW-1185">Reference proteome</keyword>
<feature type="region of interest" description="Disordered" evidence="14">
    <location>
        <begin position="1253"/>
        <end position="1401"/>
    </location>
</feature>
<dbReference type="Pfam" id="PF02376">
    <property type="entry name" value="CUT"/>
    <property type="match status" value="3"/>
</dbReference>
<evidence type="ECO:0000256" key="6">
    <source>
        <dbReference type="ARBA" id="ARBA00023125"/>
    </source>
</evidence>
<feature type="domain" description="CUT" evidence="16">
    <location>
        <begin position="363"/>
        <end position="450"/>
    </location>
</feature>
<evidence type="ECO:0000256" key="5">
    <source>
        <dbReference type="ARBA" id="ARBA00023054"/>
    </source>
</evidence>
<feature type="domain" description="Homeobox" evidence="15">
    <location>
        <begin position="1141"/>
        <end position="1201"/>
    </location>
</feature>
<evidence type="ECO:0000259" key="16">
    <source>
        <dbReference type="PROSITE" id="PS51042"/>
    </source>
</evidence>
<keyword evidence="8 12" id="KW-0804">Transcription</keyword>
<evidence type="ECO:0000256" key="13">
    <source>
        <dbReference type="SAM" id="Coils"/>
    </source>
</evidence>
<dbReference type="InterPro" id="IPR001356">
    <property type="entry name" value="HD"/>
</dbReference>
<keyword evidence="6 10" id="KW-0238">DNA-binding</keyword>
<dbReference type="SUPFAM" id="SSF47413">
    <property type="entry name" value="lambda repressor-like DNA-binding domains"/>
    <property type="match status" value="3"/>
</dbReference>
<keyword evidence="9 10" id="KW-0539">Nucleus</keyword>
<dbReference type="PROSITE" id="PS50071">
    <property type="entry name" value="HOMEOBOX_2"/>
    <property type="match status" value="1"/>
</dbReference>
<dbReference type="SMART" id="SM01109">
    <property type="entry name" value="CUT"/>
    <property type="match status" value="3"/>
</dbReference>
<feature type="coiled-coil region" evidence="13">
    <location>
        <begin position="103"/>
        <end position="197"/>
    </location>
</feature>
<feature type="region of interest" description="Disordered" evidence="14">
    <location>
        <begin position="920"/>
        <end position="939"/>
    </location>
</feature>
<dbReference type="InterPro" id="IPR017970">
    <property type="entry name" value="Homeobox_CS"/>
</dbReference>
<comment type="subcellular location">
    <subcellularLocation>
        <location evidence="1 10 11">Nucleus</location>
    </subcellularLocation>
</comment>
<feature type="compositionally biased region" description="Polar residues" evidence="14">
    <location>
        <begin position="330"/>
        <end position="340"/>
    </location>
</feature>
<dbReference type="InterPro" id="IPR003350">
    <property type="entry name" value="CUT_dom"/>
</dbReference>
<evidence type="ECO:0000256" key="8">
    <source>
        <dbReference type="ARBA" id="ARBA00023163"/>
    </source>
</evidence>
<evidence type="ECO:0000256" key="11">
    <source>
        <dbReference type="RuleBase" id="RU000682"/>
    </source>
</evidence>
<keyword evidence="4 12" id="KW-0805">Transcription regulation</keyword>
<dbReference type="CDD" id="cd00086">
    <property type="entry name" value="homeodomain"/>
    <property type="match status" value="1"/>
</dbReference>
<evidence type="ECO:0000256" key="14">
    <source>
        <dbReference type="SAM" id="MobiDB-lite"/>
    </source>
</evidence>
<evidence type="ECO:0000256" key="12">
    <source>
        <dbReference type="RuleBase" id="RU361129"/>
    </source>
</evidence>
<dbReference type="RefSeq" id="XP_022241312.1">
    <property type="nucleotide sequence ID" value="XM_022385604.1"/>
</dbReference>
<feature type="compositionally biased region" description="Acidic residues" evidence="14">
    <location>
        <begin position="1387"/>
        <end position="1399"/>
    </location>
</feature>
<feature type="region of interest" description="Disordered" evidence="14">
    <location>
        <begin position="1496"/>
        <end position="1525"/>
    </location>
</feature>
<dbReference type="InterPro" id="IPR010982">
    <property type="entry name" value="Lambda_DNA-bd_dom_sf"/>
</dbReference>
<reference evidence="18" key="1">
    <citation type="submission" date="2025-08" db="UniProtKB">
        <authorList>
            <consortium name="RefSeq"/>
        </authorList>
    </citation>
    <scope>IDENTIFICATION</scope>
    <source>
        <tissue evidence="18">Muscle</tissue>
    </source>
</reference>
<dbReference type="SMART" id="SM00389">
    <property type="entry name" value="HOX"/>
    <property type="match status" value="1"/>
</dbReference>
<evidence type="ECO:0000256" key="7">
    <source>
        <dbReference type="ARBA" id="ARBA00023155"/>
    </source>
</evidence>
<dbReference type="Proteomes" id="UP000694941">
    <property type="component" value="Unplaced"/>
</dbReference>
<comment type="similarity">
    <text evidence="2 12">Belongs to the CUT homeobox family.</text>
</comment>
<dbReference type="SUPFAM" id="SSF46689">
    <property type="entry name" value="Homeodomain-like"/>
    <property type="match status" value="1"/>
</dbReference>
<keyword evidence="7 10" id="KW-0371">Homeobox</keyword>
<evidence type="ECO:0000256" key="10">
    <source>
        <dbReference type="PROSITE-ProRule" id="PRU00108"/>
    </source>
</evidence>
<feature type="compositionally biased region" description="Basic and acidic residues" evidence="14">
    <location>
        <begin position="1324"/>
        <end position="1334"/>
    </location>
</feature>
<keyword evidence="3" id="KW-0677">Repeat</keyword>
<dbReference type="InterPro" id="IPR009057">
    <property type="entry name" value="Homeodomain-like_sf"/>
</dbReference>
<dbReference type="Gene3D" id="1.10.10.60">
    <property type="entry name" value="Homeodomain-like"/>
    <property type="match status" value="1"/>
</dbReference>
<evidence type="ECO:0000313" key="17">
    <source>
        <dbReference type="Proteomes" id="UP000694941"/>
    </source>
</evidence>
<evidence type="ECO:0000256" key="9">
    <source>
        <dbReference type="ARBA" id="ARBA00023242"/>
    </source>
</evidence>
<feature type="DNA-binding region" description="Homeobox" evidence="10">
    <location>
        <begin position="1143"/>
        <end position="1202"/>
    </location>
</feature>
<dbReference type="Pfam" id="PF00046">
    <property type="entry name" value="Homeodomain"/>
    <property type="match status" value="1"/>
</dbReference>